<proteinExistence type="predicted"/>
<sequence length="72" mass="8176">MPPKRPGPIVENTVKRPRSQFPVNRTKASEPKHVVEVTATAEATKELAEIYTLACTQRRKHYTPEYKLATIT</sequence>
<dbReference type="AlphaFoldDB" id="A0A3N4MPV1"/>
<keyword evidence="2" id="KW-1185">Reference proteome</keyword>
<name>A0A3N4MPV1_9PEZI</name>
<dbReference type="InParanoid" id="A0A3N4MPV1"/>
<accession>A0A3N4MPV1</accession>
<gene>
    <name evidence="1" type="ORF">L211DRAFT_832369</name>
</gene>
<dbReference type="OrthoDB" id="5479843at2759"/>
<evidence type="ECO:0000313" key="1">
    <source>
        <dbReference type="EMBL" id="RPB29665.1"/>
    </source>
</evidence>
<evidence type="ECO:0000313" key="2">
    <source>
        <dbReference type="Proteomes" id="UP000267821"/>
    </source>
</evidence>
<reference evidence="1 2" key="1">
    <citation type="journal article" date="2018" name="Nat. Ecol. Evol.">
        <title>Pezizomycetes genomes reveal the molecular basis of ectomycorrhizal truffle lifestyle.</title>
        <authorList>
            <person name="Murat C."/>
            <person name="Payen T."/>
            <person name="Noel B."/>
            <person name="Kuo A."/>
            <person name="Morin E."/>
            <person name="Chen J."/>
            <person name="Kohler A."/>
            <person name="Krizsan K."/>
            <person name="Balestrini R."/>
            <person name="Da Silva C."/>
            <person name="Montanini B."/>
            <person name="Hainaut M."/>
            <person name="Levati E."/>
            <person name="Barry K.W."/>
            <person name="Belfiori B."/>
            <person name="Cichocki N."/>
            <person name="Clum A."/>
            <person name="Dockter R.B."/>
            <person name="Fauchery L."/>
            <person name="Guy J."/>
            <person name="Iotti M."/>
            <person name="Le Tacon F."/>
            <person name="Lindquist E.A."/>
            <person name="Lipzen A."/>
            <person name="Malagnac F."/>
            <person name="Mello A."/>
            <person name="Molinier V."/>
            <person name="Miyauchi S."/>
            <person name="Poulain J."/>
            <person name="Riccioni C."/>
            <person name="Rubini A."/>
            <person name="Sitrit Y."/>
            <person name="Splivallo R."/>
            <person name="Traeger S."/>
            <person name="Wang M."/>
            <person name="Zifcakova L."/>
            <person name="Wipf D."/>
            <person name="Zambonelli A."/>
            <person name="Paolocci F."/>
            <person name="Nowrousian M."/>
            <person name="Ottonello S."/>
            <person name="Baldrian P."/>
            <person name="Spatafora J.W."/>
            <person name="Henrissat B."/>
            <person name="Nagy L.G."/>
            <person name="Aury J.M."/>
            <person name="Wincker P."/>
            <person name="Grigoriev I.V."/>
            <person name="Bonfante P."/>
            <person name="Martin F.M."/>
        </authorList>
    </citation>
    <scope>NUCLEOTIDE SEQUENCE [LARGE SCALE GENOMIC DNA]</scope>
    <source>
        <strain evidence="1 2">ATCC MYA-4762</strain>
    </source>
</reference>
<dbReference type="Proteomes" id="UP000267821">
    <property type="component" value="Unassembled WGS sequence"/>
</dbReference>
<protein>
    <submittedName>
        <fullName evidence="1">Uncharacterized protein</fullName>
    </submittedName>
</protein>
<organism evidence="1 2">
    <name type="scientific">Terfezia boudieri ATCC MYA-4762</name>
    <dbReference type="NCBI Taxonomy" id="1051890"/>
    <lineage>
        <taxon>Eukaryota</taxon>
        <taxon>Fungi</taxon>
        <taxon>Dikarya</taxon>
        <taxon>Ascomycota</taxon>
        <taxon>Pezizomycotina</taxon>
        <taxon>Pezizomycetes</taxon>
        <taxon>Pezizales</taxon>
        <taxon>Pezizaceae</taxon>
        <taxon>Terfezia</taxon>
    </lineage>
</organism>
<dbReference type="EMBL" id="ML121527">
    <property type="protein sequence ID" value="RPB29665.1"/>
    <property type="molecule type" value="Genomic_DNA"/>
</dbReference>